<gene>
    <name evidence="2" type="ORF">ACFQV2_18155</name>
</gene>
<protein>
    <recommendedName>
        <fullName evidence="4">NB-ARC domain-containing protein</fullName>
    </recommendedName>
</protein>
<dbReference type="Proteomes" id="UP001596512">
    <property type="component" value="Unassembled WGS sequence"/>
</dbReference>
<feature type="region of interest" description="Disordered" evidence="1">
    <location>
        <begin position="68"/>
        <end position="95"/>
    </location>
</feature>
<feature type="region of interest" description="Disordered" evidence="1">
    <location>
        <begin position="107"/>
        <end position="143"/>
    </location>
</feature>
<accession>A0ABW2TQ65</accession>
<sequence length="143" mass="15171">MAGRRPVVPPAPDLDARAALWRARTAGRKLLVLLDNAADAAQVLPLLPATPTVAVVITSRRRLALDGAAPVPLDPSLPPSPRRCSPRSPAGRTRAWRGCAGTCRWPCGSPRPTPAASAVDGRRPGRPARWRTRPLGRAAHGRP</sequence>
<keyword evidence="3" id="KW-1185">Reference proteome</keyword>
<organism evidence="2 3">
    <name type="scientific">Actinokineospora soli</name>
    <dbReference type="NCBI Taxonomy" id="1048753"/>
    <lineage>
        <taxon>Bacteria</taxon>
        <taxon>Bacillati</taxon>
        <taxon>Actinomycetota</taxon>
        <taxon>Actinomycetes</taxon>
        <taxon>Pseudonocardiales</taxon>
        <taxon>Pseudonocardiaceae</taxon>
        <taxon>Actinokineospora</taxon>
    </lineage>
</organism>
<dbReference type="EMBL" id="JBHTEY010000004">
    <property type="protein sequence ID" value="MFC7615145.1"/>
    <property type="molecule type" value="Genomic_DNA"/>
</dbReference>
<evidence type="ECO:0000313" key="3">
    <source>
        <dbReference type="Proteomes" id="UP001596512"/>
    </source>
</evidence>
<name>A0ABW2TQ65_9PSEU</name>
<evidence type="ECO:0000313" key="2">
    <source>
        <dbReference type="EMBL" id="MFC7615145.1"/>
    </source>
</evidence>
<comment type="caution">
    <text evidence="2">The sequence shown here is derived from an EMBL/GenBank/DDBJ whole genome shotgun (WGS) entry which is preliminary data.</text>
</comment>
<evidence type="ECO:0000256" key="1">
    <source>
        <dbReference type="SAM" id="MobiDB-lite"/>
    </source>
</evidence>
<feature type="compositionally biased region" description="Pro residues" evidence="1">
    <location>
        <begin position="72"/>
        <end position="81"/>
    </location>
</feature>
<feature type="compositionally biased region" description="Basic residues" evidence="1">
    <location>
        <begin position="124"/>
        <end position="143"/>
    </location>
</feature>
<proteinExistence type="predicted"/>
<evidence type="ECO:0008006" key="4">
    <source>
        <dbReference type="Google" id="ProtNLM"/>
    </source>
</evidence>
<reference evidence="3" key="1">
    <citation type="journal article" date="2019" name="Int. J. Syst. Evol. Microbiol.">
        <title>The Global Catalogue of Microorganisms (GCM) 10K type strain sequencing project: providing services to taxonomists for standard genome sequencing and annotation.</title>
        <authorList>
            <consortium name="The Broad Institute Genomics Platform"/>
            <consortium name="The Broad Institute Genome Sequencing Center for Infectious Disease"/>
            <person name="Wu L."/>
            <person name="Ma J."/>
        </authorList>
    </citation>
    <scope>NUCLEOTIDE SEQUENCE [LARGE SCALE GENOMIC DNA]</scope>
    <source>
        <strain evidence="3">JCM 17695</strain>
    </source>
</reference>